<dbReference type="SUPFAM" id="SSF57756">
    <property type="entry name" value="Retrovirus zinc finger-like domains"/>
    <property type="match status" value="1"/>
</dbReference>
<dbReference type="GeneID" id="107956415"/>
<dbReference type="RefSeq" id="XP_016747587.1">
    <property type="nucleotide sequence ID" value="XM_016892098.1"/>
</dbReference>
<keyword evidence="1" id="KW-0863">Zinc-finger</keyword>
<keyword evidence="4" id="KW-1185">Reference proteome</keyword>
<feature type="compositionally biased region" description="Acidic residues" evidence="2">
    <location>
        <begin position="372"/>
        <end position="394"/>
    </location>
</feature>
<feature type="compositionally biased region" description="Polar residues" evidence="2">
    <location>
        <begin position="287"/>
        <end position="320"/>
    </location>
</feature>
<dbReference type="Proteomes" id="UP000818029">
    <property type="component" value="Chromosome A11"/>
</dbReference>
<feature type="region of interest" description="Disordered" evidence="2">
    <location>
        <begin position="33"/>
        <end position="108"/>
    </location>
</feature>
<evidence type="ECO:0000256" key="2">
    <source>
        <dbReference type="SAM" id="MobiDB-lite"/>
    </source>
</evidence>
<dbReference type="SMART" id="SM00343">
    <property type="entry name" value="ZnF_C2HC"/>
    <property type="match status" value="1"/>
</dbReference>
<evidence type="ECO:0000259" key="3">
    <source>
        <dbReference type="PROSITE" id="PS50158"/>
    </source>
</evidence>
<dbReference type="PANTHER" id="PTHR35046">
    <property type="entry name" value="ZINC KNUCKLE (CCHC-TYPE) FAMILY PROTEIN"/>
    <property type="match status" value="1"/>
</dbReference>
<protein>
    <recommendedName>
        <fullName evidence="3">CCHC-type domain-containing protein</fullName>
    </recommendedName>
</protein>
<dbReference type="PROSITE" id="PS50158">
    <property type="entry name" value="ZF_CCHC"/>
    <property type="match status" value="1"/>
</dbReference>
<dbReference type="CDD" id="cd00303">
    <property type="entry name" value="retropepsin_like"/>
    <property type="match status" value="1"/>
</dbReference>
<proteinExistence type="predicted"/>
<keyword evidence="1" id="KW-0862">Zinc</keyword>
<feature type="region of interest" description="Disordered" evidence="2">
    <location>
        <begin position="369"/>
        <end position="394"/>
    </location>
</feature>
<dbReference type="Gene3D" id="4.10.60.10">
    <property type="entry name" value="Zinc finger, CCHC-type"/>
    <property type="match status" value="1"/>
</dbReference>
<organism evidence="4 5">
    <name type="scientific">Gossypium hirsutum</name>
    <name type="common">Upland cotton</name>
    <name type="synonym">Gossypium mexicanum</name>
    <dbReference type="NCBI Taxonomy" id="3635"/>
    <lineage>
        <taxon>Eukaryota</taxon>
        <taxon>Viridiplantae</taxon>
        <taxon>Streptophyta</taxon>
        <taxon>Embryophyta</taxon>
        <taxon>Tracheophyta</taxon>
        <taxon>Spermatophyta</taxon>
        <taxon>Magnoliopsida</taxon>
        <taxon>eudicotyledons</taxon>
        <taxon>Gunneridae</taxon>
        <taxon>Pentapetalae</taxon>
        <taxon>rosids</taxon>
        <taxon>malvids</taxon>
        <taxon>Malvales</taxon>
        <taxon>Malvaceae</taxon>
        <taxon>Malvoideae</taxon>
        <taxon>Gossypium</taxon>
    </lineage>
</organism>
<dbReference type="InterPro" id="IPR001878">
    <property type="entry name" value="Znf_CCHC"/>
</dbReference>
<dbReference type="InterPro" id="IPR021109">
    <property type="entry name" value="Peptidase_aspartic_dom_sf"/>
</dbReference>
<sequence length="546" mass="63523">MEEQKGRQPVRNVPDLQMQALLREMERLLDRRLNPLEDPLYQVEAQRERDEYPEVARQRREGPNQRRRQPKVQDDDVNENSEDESDHGSNISLERRRPRNRGQVYRRREDDDLKNIKLSIPPFQGKSDPETYLEWEKKIELVFECHNYSENKKVKLATIEFSDYAMIWWDQLTTSRRRNGEHPISTWTEMKAVMRRRFIPSYYHRELHQKLQNLIQGTKSEEDYYKEMEVAMIRADIQEDREATMARFLAGLNREIANVVELQHYIEVVDMVHMAIKVEKQLKRKGTTQAYPNTNPSKRGQSTSKGFPTNRTKDSSTISKANKPIAESSKGKAPESSTARSRDIKCFKCLGRGHIASQCPNRRTMVKRADGEIETEDKEENDPESNSEVGEELEQPVEGELLVVKRSLSLQCVEDEQQRENIFHSRCQVQGKVCSIIIDGGSCTNVASTLMVEKLGLSTTKHLNPYKLQWLNDGSELKVTKQVLVSFSIEKYSDEVLCDVVPMHAGHLLLGRPWQFDRWVMHDGYTNRYSFKHLGKNMTLSPLTPK</sequence>
<reference evidence="4" key="1">
    <citation type="journal article" date="2020" name="Nat. Genet.">
        <title>Genomic diversifications of five Gossypium allopolyploid species and their impact on cotton improvement.</title>
        <authorList>
            <person name="Chen Z.J."/>
            <person name="Sreedasyam A."/>
            <person name="Ando A."/>
            <person name="Song Q."/>
            <person name="De Santiago L.M."/>
            <person name="Hulse-Kemp A.M."/>
            <person name="Ding M."/>
            <person name="Ye W."/>
            <person name="Kirkbride R.C."/>
            <person name="Jenkins J."/>
            <person name="Plott C."/>
            <person name="Lovell J."/>
            <person name="Lin Y.M."/>
            <person name="Vaughn R."/>
            <person name="Liu B."/>
            <person name="Simpson S."/>
            <person name="Scheffler B.E."/>
            <person name="Wen L."/>
            <person name="Saski C.A."/>
            <person name="Grover C.E."/>
            <person name="Hu G."/>
            <person name="Conover J.L."/>
            <person name="Carlson J.W."/>
            <person name="Shu S."/>
            <person name="Boston L.B."/>
            <person name="Williams M."/>
            <person name="Peterson D.G."/>
            <person name="McGee K."/>
            <person name="Jones D.C."/>
            <person name="Wendel J.F."/>
            <person name="Stelly D.M."/>
            <person name="Grimwood J."/>
            <person name="Schmutz J."/>
        </authorList>
    </citation>
    <scope>NUCLEOTIDE SEQUENCE [LARGE SCALE GENOMIC DNA]</scope>
    <source>
        <strain evidence="4">cv. TM-1</strain>
    </source>
</reference>
<feature type="domain" description="CCHC-type" evidence="3">
    <location>
        <begin position="345"/>
        <end position="361"/>
    </location>
</feature>
<dbReference type="PaxDb" id="3635-A0A1U8P8P7"/>
<dbReference type="InterPro" id="IPR036875">
    <property type="entry name" value="Znf_CCHC_sf"/>
</dbReference>
<feature type="region of interest" description="Disordered" evidence="2">
    <location>
        <begin position="286"/>
        <end position="339"/>
    </location>
</feature>
<dbReference type="STRING" id="3635.A0A1U8P8P7"/>
<dbReference type="GO" id="GO:0003676">
    <property type="term" value="F:nucleic acid binding"/>
    <property type="evidence" value="ECO:0007669"/>
    <property type="project" value="InterPro"/>
</dbReference>
<dbReference type="InterPro" id="IPR005162">
    <property type="entry name" value="Retrotrans_gag_dom"/>
</dbReference>
<evidence type="ECO:0000313" key="5">
    <source>
        <dbReference type="RefSeq" id="XP_016747587.1"/>
    </source>
</evidence>
<dbReference type="KEGG" id="ghi:107956415"/>
<accession>A0A1U8P8P7</accession>
<dbReference type="Gene3D" id="2.40.70.10">
    <property type="entry name" value="Acid Proteases"/>
    <property type="match status" value="1"/>
</dbReference>
<reference evidence="5" key="2">
    <citation type="submission" date="2025-08" db="UniProtKB">
        <authorList>
            <consortium name="RefSeq"/>
        </authorList>
    </citation>
    <scope>IDENTIFICATION</scope>
</reference>
<evidence type="ECO:0000256" key="1">
    <source>
        <dbReference type="PROSITE-ProRule" id="PRU00047"/>
    </source>
</evidence>
<feature type="compositionally biased region" description="Basic and acidic residues" evidence="2">
    <location>
        <begin position="45"/>
        <end position="64"/>
    </location>
</feature>
<name>A0A1U8P8P7_GOSHI</name>
<dbReference type="Pfam" id="PF03732">
    <property type="entry name" value="Retrotrans_gag"/>
    <property type="match status" value="1"/>
</dbReference>
<feature type="compositionally biased region" description="Acidic residues" evidence="2">
    <location>
        <begin position="75"/>
        <end position="85"/>
    </location>
</feature>
<dbReference type="AlphaFoldDB" id="A0A1U8P8P7"/>
<dbReference type="GO" id="GO:0008270">
    <property type="term" value="F:zinc ion binding"/>
    <property type="evidence" value="ECO:0007669"/>
    <property type="project" value="UniProtKB-KW"/>
</dbReference>
<evidence type="ECO:0000313" key="4">
    <source>
        <dbReference type="Proteomes" id="UP000818029"/>
    </source>
</evidence>
<gene>
    <name evidence="5" type="primary">LOC107956415</name>
</gene>
<keyword evidence="1" id="KW-0479">Metal-binding</keyword>
<dbReference type="PANTHER" id="PTHR35046:SF9">
    <property type="entry name" value="RNA-DIRECTED DNA POLYMERASE"/>
    <property type="match status" value="1"/>
</dbReference>